<accession>A0AAD8STT6</accession>
<keyword evidence="3" id="KW-1185">Reference proteome</keyword>
<feature type="region of interest" description="Disordered" evidence="1">
    <location>
        <begin position="36"/>
        <end position="72"/>
    </location>
</feature>
<dbReference type="AlphaFoldDB" id="A0AAD8STT6"/>
<gene>
    <name evidence="2" type="ORF">QYE76_052477</name>
</gene>
<comment type="caution">
    <text evidence="2">The sequence shown here is derived from an EMBL/GenBank/DDBJ whole genome shotgun (WGS) entry which is preliminary data.</text>
</comment>
<evidence type="ECO:0000313" key="3">
    <source>
        <dbReference type="Proteomes" id="UP001231189"/>
    </source>
</evidence>
<dbReference type="EMBL" id="JAUUTY010000003">
    <property type="protein sequence ID" value="KAK1664318.1"/>
    <property type="molecule type" value="Genomic_DNA"/>
</dbReference>
<proteinExistence type="predicted"/>
<evidence type="ECO:0000256" key="1">
    <source>
        <dbReference type="SAM" id="MobiDB-lite"/>
    </source>
</evidence>
<organism evidence="2 3">
    <name type="scientific">Lolium multiflorum</name>
    <name type="common">Italian ryegrass</name>
    <name type="synonym">Lolium perenne subsp. multiflorum</name>
    <dbReference type="NCBI Taxonomy" id="4521"/>
    <lineage>
        <taxon>Eukaryota</taxon>
        <taxon>Viridiplantae</taxon>
        <taxon>Streptophyta</taxon>
        <taxon>Embryophyta</taxon>
        <taxon>Tracheophyta</taxon>
        <taxon>Spermatophyta</taxon>
        <taxon>Magnoliopsida</taxon>
        <taxon>Liliopsida</taxon>
        <taxon>Poales</taxon>
        <taxon>Poaceae</taxon>
        <taxon>BOP clade</taxon>
        <taxon>Pooideae</taxon>
        <taxon>Poodae</taxon>
        <taxon>Poeae</taxon>
        <taxon>Poeae Chloroplast Group 2 (Poeae type)</taxon>
        <taxon>Loliodinae</taxon>
        <taxon>Loliinae</taxon>
        <taxon>Lolium</taxon>
    </lineage>
</organism>
<evidence type="ECO:0000313" key="2">
    <source>
        <dbReference type="EMBL" id="KAK1664318.1"/>
    </source>
</evidence>
<protein>
    <submittedName>
        <fullName evidence="2">Uncharacterized protein</fullName>
    </submittedName>
</protein>
<name>A0AAD8STT6_LOLMU</name>
<reference evidence="2" key="1">
    <citation type="submission" date="2023-07" db="EMBL/GenBank/DDBJ databases">
        <title>A chromosome-level genome assembly of Lolium multiflorum.</title>
        <authorList>
            <person name="Chen Y."/>
            <person name="Copetti D."/>
            <person name="Kolliker R."/>
            <person name="Studer B."/>
        </authorList>
    </citation>
    <scope>NUCLEOTIDE SEQUENCE</scope>
    <source>
        <strain evidence="2">02402/16</strain>
        <tissue evidence="2">Leaf</tissue>
    </source>
</reference>
<dbReference type="Proteomes" id="UP001231189">
    <property type="component" value="Unassembled WGS sequence"/>
</dbReference>
<sequence>MGKATGASKRVRLRRDETEQIFDLLLAEKHIKSLTPLEKDGDEDNCSQSKDTEGPLHAIGSVKMASATRRGK</sequence>